<name>A0AAD6X9S2_9AGAR</name>
<protein>
    <recommendedName>
        <fullName evidence="1">DUF7730 domain-containing protein</fullName>
    </recommendedName>
</protein>
<feature type="domain" description="DUF7730" evidence="1">
    <location>
        <begin position="54"/>
        <end position="184"/>
    </location>
</feature>
<sequence length="290" mass="33137">MTRSSTTGRVHGVVESFRSFFKWRTPRRCGNVFTYTMPPLPTTRIDIRQLPVANQPDSCHLLQLPLELRERIYEHILGGRLIIIELLPGEFEGVSASIWTSYYLPVDGLDFTPIHSVFRAESAAISPQFLLSCRQAYIEALPILHQRNTFHLPADHLETVVSGALGSYCLPDIRSVYLQCSSYPHADSSYLHGDSSYLHGDSSDAVVTLLQQMNLSRLAFEFQYFTLPEPQSPWGRCVLELRNLRRLEMWGNNKDVVQKFRQLMIGPGADEKYRRFLEEQETSKSELAIA</sequence>
<dbReference type="EMBL" id="JARJCM010000014">
    <property type="protein sequence ID" value="KAJ7041902.1"/>
    <property type="molecule type" value="Genomic_DNA"/>
</dbReference>
<evidence type="ECO:0000313" key="3">
    <source>
        <dbReference type="Proteomes" id="UP001218188"/>
    </source>
</evidence>
<dbReference type="Pfam" id="PF24864">
    <property type="entry name" value="DUF7730"/>
    <property type="match status" value="1"/>
</dbReference>
<organism evidence="2 3">
    <name type="scientific">Mycena alexandri</name>
    <dbReference type="NCBI Taxonomy" id="1745969"/>
    <lineage>
        <taxon>Eukaryota</taxon>
        <taxon>Fungi</taxon>
        <taxon>Dikarya</taxon>
        <taxon>Basidiomycota</taxon>
        <taxon>Agaricomycotina</taxon>
        <taxon>Agaricomycetes</taxon>
        <taxon>Agaricomycetidae</taxon>
        <taxon>Agaricales</taxon>
        <taxon>Marasmiineae</taxon>
        <taxon>Mycenaceae</taxon>
        <taxon>Mycena</taxon>
    </lineage>
</organism>
<gene>
    <name evidence="2" type="ORF">C8F04DRAFT_1077688</name>
</gene>
<dbReference type="Proteomes" id="UP001218188">
    <property type="component" value="Unassembled WGS sequence"/>
</dbReference>
<proteinExistence type="predicted"/>
<keyword evidence="3" id="KW-1185">Reference proteome</keyword>
<comment type="caution">
    <text evidence="2">The sequence shown here is derived from an EMBL/GenBank/DDBJ whole genome shotgun (WGS) entry which is preliminary data.</text>
</comment>
<evidence type="ECO:0000313" key="2">
    <source>
        <dbReference type="EMBL" id="KAJ7041902.1"/>
    </source>
</evidence>
<accession>A0AAD6X9S2</accession>
<dbReference type="AlphaFoldDB" id="A0AAD6X9S2"/>
<dbReference type="PANTHER" id="PTHR38790">
    <property type="entry name" value="2EXR DOMAIN-CONTAINING PROTEIN-RELATED"/>
    <property type="match status" value="1"/>
</dbReference>
<evidence type="ECO:0000259" key="1">
    <source>
        <dbReference type="Pfam" id="PF24864"/>
    </source>
</evidence>
<dbReference type="InterPro" id="IPR056632">
    <property type="entry name" value="DUF7730"/>
</dbReference>
<reference evidence="2" key="1">
    <citation type="submission" date="2023-03" db="EMBL/GenBank/DDBJ databases">
        <title>Massive genome expansion in bonnet fungi (Mycena s.s.) driven by repeated elements and novel gene families across ecological guilds.</title>
        <authorList>
            <consortium name="Lawrence Berkeley National Laboratory"/>
            <person name="Harder C.B."/>
            <person name="Miyauchi S."/>
            <person name="Viragh M."/>
            <person name="Kuo A."/>
            <person name="Thoen E."/>
            <person name="Andreopoulos B."/>
            <person name="Lu D."/>
            <person name="Skrede I."/>
            <person name="Drula E."/>
            <person name="Henrissat B."/>
            <person name="Morin E."/>
            <person name="Kohler A."/>
            <person name="Barry K."/>
            <person name="LaButti K."/>
            <person name="Morin E."/>
            <person name="Salamov A."/>
            <person name="Lipzen A."/>
            <person name="Mereny Z."/>
            <person name="Hegedus B."/>
            <person name="Baldrian P."/>
            <person name="Stursova M."/>
            <person name="Weitz H."/>
            <person name="Taylor A."/>
            <person name="Grigoriev I.V."/>
            <person name="Nagy L.G."/>
            <person name="Martin F."/>
            <person name="Kauserud H."/>
        </authorList>
    </citation>
    <scope>NUCLEOTIDE SEQUENCE</scope>
    <source>
        <strain evidence="2">CBHHK200</strain>
    </source>
</reference>